<dbReference type="PANTHER" id="PTHR11669:SF0">
    <property type="entry name" value="PROTEIN STICHEL-LIKE 2"/>
    <property type="match status" value="1"/>
</dbReference>
<dbReference type="Pfam" id="PF12169">
    <property type="entry name" value="DNA_pol3_gamma3"/>
    <property type="match status" value="1"/>
</dbReference>
<feature type="domain" description="AAA+ ATPase" evidence="12">
    <location>
        <begin position="36"/>
        <end position="186"/>
    </location>
</feature>
<dbReference type="CDD" id="cd00009">
    <property type="entry name" value="AAA"/>
    <property type="match status" value="1"/>
</dbReference>
<dbReference type="CDD" id="cd18137">
    <property type="entry name" value="HLD_clamp_pol_III_gamma_tau"/>
    <property type="match status" value="1"/>
</dbReference>
<evidence type="ECO:0000313" key="13">
    <source>
        <dbReference type="EMBL" id="OIO65830.1"/>
    </source>
</evidence>
<dbReference type="GO" id="GO:0046872">
    <property type="term" value="F:metal ion binding"/>
    <property type="evidence" value="ECO:0007669"/>
    <property type="project" value="UniProtKB-KW"/>
</dbReference>
<comment type="function">
    <text evidence="11">DNA polymerase III is a complex, multichain enzyme responsible for most of the replicative synthesis in bacteria. This DNA polymerase also exhibits 3' to 5' exonuclease activity.</text>
</comment>
<dbReference type="GO" id="GO:0003887">
    <property type="term" value="F:DNA-directed DNA polymerase activity"/>
    <property type="evidence" value="ECO:0007669"/>
    <property type="project" value="UniProtKB-KW"/>
</dbReference>
<keyword evidence="5" id="KW-0479">Metal-binding</keyword>
<keyword evidence="4 11" id="KW-0235">DNA replication</keyword>
<dbReference type="NCBIfam" id="TIGR02397">
    <property type="entry name" value="dnaX_nterm"/>
    <property type="match status" value="1"/>
</dbReference>
<evidence type="ECO:0000256" key="10">
    <source>
        <dbReference type="ARBA" id="ARBA00049244"/>
    </source>
</evidence>
<evidence type="ECO:0000259" key="12">
    <source>
        <dbReference type="SMART" id="SM00382"/>
    </source>
</evidence>
<keyword evidence="3 11" id="KW-0548">Nucleotidyltransferase</keyword>
<comment type="caution">
    <text evidence="13">The sequence shown here is derived from an EMBL/GenBank/DDBJ whole genome shotgun (WGS) entry which is preliminary data.</text>
</comment>
<dbReference type="STRING" id="1805425.AUJ30_00300"/>
<dbReference type="Proteomes" id="UP000182693">
    <property type="component" value="Unassembled WGS sequence"/>
</dbReference>
<evidence type="ECO:0000256" key="1">
    <source>
        <dbReference type="ARBA" id="ARBA00006360"/>
    </source>
</evidence>
<evidence type="ECO:0000256" key="2">
    <source>
        <dbReference type="ARBA" id="ARBA00022679"/>
    </source>
</evidence>
<reference evidence="13 14" key="1">
    <citation type="journal article" date="2016" name="Environ. Microbiol.">
        <title>Genomic resolution of a cold subsurface aquifer community provides metabolic insights for novel microbes adapted to high CO concentrations.</title>
        <authorList>
            <person name="Probst A.J."/>
            <person name="Castelle C.J."/>
            <person name="Singh A."/>
            <person name="Brown C.T."/>
            <person name="Anantharaman K."/>
            <person name="Sharon I."/>
            <person name="Hug L.A."/>
            <person name="Burstein D."/>
            <person name="Emerson J.B."/>
            <person name="Thomas B.C."/>
            <person name="Banfield J.F."/>
        </authorList>
    </citation>
    <scope>NUCLEOTIDE SEQUENCE [LARGE SCALE GENOMIC DNA]</scope>
    <source>
        <strain evidence="13">CG1_02_39_135</strain>
    </source>
</reference>
<dbReference type="SUPFAM" id="SSF52540">
    <property type="entry name" value="P-loop containing nucleoside triphosphate hydrolases"/>
    <property type="match status" value="1"/>
</dbReference>
<keyword evidence="9 11" id="KW-0239">DNA-directed DNA polymerase</keyword>
<evidence type="ECO:0000313" key="14">
    <source>
        <dbReference type="Proteomes" id="UP000182693"/>
    </source>
</evidence>
<dbReference type="InterPro" id="IPR008921">
    <property type="entry name" value="DNA_pol3_clamp-load_cplx_C"/>
</dbReference>
<evidence type="ECO:0000256" key="8">
    <source>
        <dbReference type="ARBA" id="ARBA00022840"/>
    </source>
</evidence>
<evidence type="ECO:0000256" key="9">
    <source>
        <dbReference type="ARBA" id="ARBA00022932"/>
    </source>
</evidence>
<protein>
    <recommendedName>
        <fullName evidence="11">DNA polymerase III subunit gamma/tau</fullName>
        <ecNumber evidence="11">2.7.7.7</ecNumber>
    </recommendedName>
</protein>
<dbReference type="InterPro" id="IPR003593">
    <property type="entry name" value="AAA+_ATPase"/>
</dbReference>
<sequence>MALAIYRKYRPRTLSDVLGQEAVAEILKNAARLDRLAHAYLFYGPKGSGKTTTARIIAKIANCEKRQSDKEFKKQGEPCNQCRPCLEIDKGTAMDVIEIDAASNRGIDEIRNLKESIRVSPASYSHKVYIIDEAHQLTKDAFNALLKTLEEPPAHAILILVTSEFEKMPATIVSRTQRFQFRRLPLEKIVEKLKSIAKTEKIKISDSAIELVASVAGGSFRDAESLLDQLVSLETRNKRQETKIDVEDVERILGQVAFKRTAELAELLVKNDLSASLDYLSKINEEGYNLVQFNKDLIHYFRRVLALKFAPELENHFSRELTDQKLALVKKHSQMIVPEKTIKLIKSLIEAYTEMRYSPFAIVPLEVAIIENLK</sequence>
<dbReference type="Pfam" id="PF22608">
    <property type="entry name" value="DNAX_ATPase_lid"/>
    <property type="match status" value="1"/>
</dbReference>
<evidence type="ECO:0000256" key="7">
    <source>
        <dbReference type="ARBA" id="ARBA00022833"/>
    </source>
</evidence>
<name>A0A1J4Y3L3_9BACT</name>
<dbReference type="Gene3D" id="1.10.8.60">
    <property type="match status" value="1"/>
</dbReference>
<dbReference type="FunFam" id="3.40.50.300:FF:000014">
    <property type="entry name" value="DNA polymerase III subunit gamma/tau"/>
    <property type="match status" value="1"/>
</dbReference>
<dbReference type="PANTHER" id="PTHR11669">
    <property type="entry name" value="REPLICATION FACTOR C / DNA POLYMERASE III GAMMA-TAU SUBUNIT"/>
    <property type="match status" value="1"/>
</dbReference>
<dbReference type="InterPro" id="IPR022754">
    <property type="entry name" value="DNA_pol_III_gamma-3"/>
</dbReference>
<dbReference type="Pfam" id="PF13177">
    <property type="entry name" value="DNA_pol3_delta2"/>
    <property type="match status" value="1"/>
</dbReference>
<accession>A0A1J4Y3L3</accession>
<dbReference type="InterPro" id="IPR012763">
    <property type="entry name" value="DNA_pol_III_sug/sutau_N"/>
</dbReference>
<dbReference type="GO" id="GO:0003677">
    <property type="term" value="F:DNA binding"/>
    <property type="evidence" value="ECO:0007669"/>
    <property type="project" value="InterPro"/>
</dbReference>
<keyword evidence="7" id="KW-0862">Zinc</keyword>
<dbReference type="SMART" id="SM00382">
    <property type="entry name" value="AAA"/>
    <property type="match status" value="1"/>
</dbReference>
<dbReference type="InterPro" id="IPR045085">
    <property type="entry name" value="HLD_clamp_pol_III_gamma_tau"/>
</dbReference>
<dbReference type="SUPFAM" id="SSF48019">
    <property type="entry name" value="post-AAA+ oligomerization domain-like"/>
    <property type="match status" value="1"/>
</dbReference>
<dbReference type="EC" id="2.7.7.7" evidence="11"/>
<dbReference type="Gene3D" id="1.20.272.10">
    <property type="match status" value="1"/>
</dbReference>
<dbReference type="AlphaFoldDB" id="A0A1J4Y3L3"/>
<keyword evidence="6 11" id="KW-0547">Nucleotide-binding</keyword>
<evidence type="ECO:0000256" key="6">
    <source>
        <dbReference type="ARBA" id="ARBA00022741"/>
    </source>
</evidence>
<proteinExistence type="inferred from homology"/>
<evidence type="ECO:0000256" key="11">
    <source>
        <dbReference type="RuleBase" id="RU364063"/>
    </source>
</evidence>
<evidence type="ECO:0000256" key="4">
    <source>
        <dbReference type="ARBA" id="ARBA00022705"/>
    </source>
</evidence>
<dbReference type="GO" id="GO:0009360">
    <property type="term" value="C:DNA polymerase III complex"/>
    <property type="evidence" value="ECO:0007669"/>
    <property type="project" value="InterPro"/>
</dbReference>
<gene>
    <name evidence="11" type="primary">dnaX</name>
    <name evidence="13" type="ORF">AUJ30_00300</name>
</gene>
<evidence type="ECO:0000256" key="5">
    <source>
        <dbReference type="ARBA" id="ARBA00022723"/>
    </source>
</evidence>
<evidence type="ECO:0000256" key="3">
    <source>
        <dbReference type="ARBA" id="ARBA00022695"/>
    </source>
</evidence>
<keyword evidence="8 11" id="KW-0067">ATP-binding</keyword>
<organism evidence="13 14">
    <name type="scientific">Candidatus Wolfebacteria bacterium CG1_02_39_135</name>
    <dbReference type="NCBI Taxonomy" id="1805425"/>
    <lineage>
        <taxon>Bacteria</taxon>
        <taxon>Candidatus Wolfeibacteriota</taxon>
    </lineage>
</organism>
<comment type="similarity">
    <text evidence="1 11">Belongs to the DnaX/STICHEL family.</text>
</comment>
<dbReference type="GO" id="GO:0005524">
    <property type="term" value="F:ATP binding"/>
    <property type="evidence" value="ECO:0007669"/>
    <property type="project" value="UniProtKB-KW"/>
</dbReference>
<comment type="catalytic activity">
    <reaction evidence="10 11">
        <text>DNA(n) + a 2'-deoxyribonucleoside 5'-triphosphate = DNA(n+1) + diphosphate</text>
        <dbReference type="Rhea" id="RHEA:22508"/>
        <dbReference type="Rhea" id="RHEA-COMP:17339"/>
        <dbReference type="Rhea" id="RHEA-COMP:17340"/>
        <dbReference type="ChEBI" id="CHEBI:33019"/>
        <dbReference type="ChEBI" id="CHEBI:61560"/>
        <dbReference type="ChEBI" id="CHEBI:173112"/>
        <dbReference type="EC" id="2.7.7.7"/>
    </reaction>
</comment>
<dbReference type="GO" id="GO:0006261">
    <property type="term" value="P:DNA-templated DNA replication"/>
    <property type="evidence" value="ECO:0007669"/>
    <property type="project" value="TreeGrafter"/>
</dbReference>
<dbReference type="NCBIfam" id="NF004046">
    <property type="entry name" value="PRK05563.1"/>
    <property type="match status" value="1"/>
</dbReference>
<keyword evidence="2 11" id="KW-0808">Transferase</keyword>
<dbReference type="InterPro" id="IPR050238">
    <property type="entry name" value="DNA_Rep/Repair_Clamp_Loader"/>
</dbReference>
<dbReference type="InterPro" id="IPR027417">
    <property type="entry name" value="P-loop_NTPase"/>
</dbReference>
<dbReference type="Gene3D" id="3.40.50.300">
    <property type="entry name" value="P-loop containing nucleotide triphosphate hydrolases"/>
    <property type="match status" value="1"/>
</dbReference>
<dbReference type="EMBL" id="MNWX01000005">
    <property type="protein sequence ID" value="OIO65830.1"/>
    <property type="molecule type" value="Genomic_DNA"/>
</dbReference>
<comment type="subunit">
    <text evidence="11">DNA polymerase III contains a core (composed of alpha, epsilon and theta chains) that associates with a tau subunit. This core dimerizes to form the POLIII' complex. PolIII' associates with the gamma complex (composed of gamma, delta, delta', psi and chi chains) and with the beta chain to form the complete DNA polymerase III complex.</text>
</comment>